<gene>
    <name evidence="2" type="ORF">SAMN05443633_101450</name>
</gene>
<dbReference type="InterPro" id="IPR011050">
    <property type="entry name" value="Pectin_lyase_fold/virulence"/>
</dbReference>
<accession>A0A1M4UAS9</accession>
<evidence type="ECO:0000259" key="1">
    <source>
        <dbReference type="Pfam" id="PF12708"/>
    </source>
</evidence>
<protein>
    <submittedName>
        <fullName evidence="2">Pectate lyase superfamily protein</fullName>
    </submittedName>
</protein>
<dbReference type="RefSeq" id="WP_072952981.1">
    <property type="nucleotide sequence ID" value="NZ_FQUT01000001.1"/>
</dbReference>
<dbReference type="Gene3D" id="2.160.20.10">
    <property type="entry name" value="Single-stranded right-handed beta-helix, Pectin lyase-like"/>
    <property type="match status" value="1"/>
</dbReference>
<evidence type="ECO:0000313" key="2">
    <source>
        <dbReference type="EMBL" id="SHE53663.1"/>
    </source>
</evidence>
<dbReference type="EMBL" id="FQUT01000001">
    <property type="protein sequence ID" value="SHE53663.1"/>
    <property type="molecule type" value="Genomic_DNA"/>
</dbReference>
<dbReference type="SUPFAM" id="SSF51126">
    <property type="entry name" value="Pectin lyase-like"/>
    <property type="match status" value="1"/>
</dbReference>
<dbReference type="Proteomes" id="UP000184518">
    <property type="component" value="Unassembled WGS sequence"/>
</dbReference>
<keyword evidence="3" id="KW-1185">Reference proteome</keyword>
<dbReference type="Pfam" id="PF12708">
    <property type="entry name" value="Pect-lyase_RHGA_epim"/>
    <property type="match status" value="1"/>
</dbReference>
<reference evidence="3" key="1">
    <citation type="submission" date="2016-11" db="EMBL/GenBank/DDBJ databases">
        <authorList>
            <person name="Varghese N."/>
            <person name="Submissions S."/>
        </authorList>
    </citation>
    <scope>NUCLEOTIDE SEQUENCE [LARGE SCALE GENOMIC DNA]</scope>
    <source>
        <strain evidence="3">DSM 27619</strain>
    </source>
</reference>
<dbReference type="OrthoDB" id="606446at2"/>
<feature type="domain" description="Rhamnogalacturonase A/B/Epimerase-like pectate lyase" evidence="1">
    <location>
        <begin position="65"/>
        <end position="144"/>
    </location>
</feature>
<organism evidence="2 3">
    <name type="scientific">Chryseobacterium arachidis</name>
    <dbReference type="NCBI Taxonomy" id="1416778"/>
    <lineage>
        <taxon>Bacteria</taxon>
        <taxon>Pseudomonadati</taxon>
        <taxon>Bacteroidota</taxon>
        <taxon>Flavobacteriia</taxon>
        <taxon>Flavobacteriales</taxon>
        <taxon>Weeksellaceae</taxon>
        <taxon>Chryseobacterium group</taxon>
        <taxon>Chryseobacterium</taxon>
    </lineage>
</organism>
<name>A0A1M4UAS9_9FLAO</name>
<keyword evidence="2" id="KW-0456">Lyase</keyword>
<evidence type="ECO:0000313" key="3">
    <source>
        <dbReference type="Proteomes" id="UP000184518"/>
    </source>
</evidence>
<dbReference type="GO" id="GO:0016829">
    <property type="term" value="F:lyase activity"/>
    <property type="evidence" value="ECO:0007669"/>
    <property type="project" value="UniProtKB-KW"/>
</dbReference>
<proteinExistence type="predicted"/>
<dbReference type="InterPro" id="IPR024535">
    <property type="entry name" value="RHGA/B-epi-like_pectate_lyase"/>
</dbReference>
<sequence length="566" mass="63370">MYTTQEFFSSTNTIPLDPLVQLRDSLTNENVFYIRCDSATGLIDDGVIYRKSVDTFYKRQIDNAVNIKWFGVKGDGYTDDTIGIKRALQTVYNLSEPISTTLGWRNPTKIFIPSGKYLVKDNIIDASVDCGRFVFEGNGWQNTEIIYEPVNNDVYMLENPGVIGFCTFQGIQFTTNHEGNFLNGVGGGTGNAQSFIFEKCFFQNWKQIIKSTGSTMMSEVTFRDCKIKGSNANSILFSLGNDQAVNWRFYGTDIEGFKGILFDFLEGQNINYYQGSIIPFEGTIIRVNANANPDTFGGGTQPHIAFWGSRFELHNGAKLIQVFNNSVDFTFKFDSCGMGGHSIGNGLPVVETKGKGTIIFDTCSNWMNYKFSHHVDDAEDYLSPLRIIYKNMAPSIAQIDESICNSLINVSSYPIYIFDNCNSNSWYRPWKKSAQNSSYGWPVSKHISGVYPNSDGVLLPVVSMGNTYEINLSIPNQYITDRKIVFKKASDIGGAGYYSQVHNIKVYDKTNTVLLAEGNFDSDKGLILHDDRAGLLHENDKYVIRIKPVIFSGGDLVIGINLISEY</sequence>
<dbReference type="InterPro" id="IPR012334">
    <property type="entry name" value="Pectin_lyas_fold"/>
</dbReference>
<dbReference type="AlphaFoldDB" id="A0A1M4UAS9"/>
<dbReference type="STRING" id="1416778.SAMN05443633_101450"/>